<keyword evidence="13" id="KW-1185">Reference proteome</keyword>
<dbReference type="Proteomes" id="UP000515152">
    <property type="component" value="Chromosome 4"/>
</dbReference>
<evidence type="ECO:0000256" key="5">
    <source>
        <dbReference type="ARBA" id="ARBA00022729"/>
    </source>
</evidence>
<evidence type="ECO:0000256" key="2">
    <source>
        <dbReference type="ARBA" id="ARBA00004613"/>
    </source>
</evidence>
<dbReference type="GO" id="GO:0019229">
    <property type="term" value="P:regulation of vasoconstriction"/>
    <property type="evidence" value="ECO:0007669"/>
    <property type="project" value="InterPro"/>
</dbReference>
<evidence type="ECO:0000313" key="13">
    <source>
        <dbReference type="Proteomes" id="UP000515152"/>
    </source>
</evidence>
<comment type="subcellular location">
    <subcellularLocation>
        <location evidence="2">Secreted</location>
    </subcellularLocation>
</comment>
<dbReference type="CTD" id="100148183"/>
<dbReference type="GO" id="GO:0070285">
    <property type="term" value="P:pigment cell development"/>
    <property type="evidence" value="ECO:0007669"/>
    <property type="project" value="Ensembl"/>
</dbReference>
<name>A0A6P8FGG6_CLUHA</name>
<dbReference type="KEGG" id="char:116220368"/>
<evidence type="ECO:0000256" key="4">
    <source>
        <dbReference type="ARBA" id="ARBA00022525"/>
    </source>
</evidence>
<dbReference type="InterPro" id="IPR020475">
    <property type="entry name" value="Endothelin"/>
</dbReference>
<evidence type="ECO:0000256" key="10">
    <source>
        <dbReference type="ARBA" id="ARBA00041850"/>
    </source>
</evidence>
<dbReference type="PANTHER" id="PTHR13874">
    <property type="entry name" value="ENDOTHELIN"/>
    <property type="match status" value="1"/>
</dbReference>
<organism evidence="13 14">
    <name type="scientific">Clupea harengus</name>
    <name type="common">Atlantic herring</name>
    <dbReference type="NCBI Taxonomy" id="7950"/>
    <lineage>
        <taxon>Eukaryota</taxon>
        <taxon>Metazoa</taxon>
        <taxon>Chordata</taxon>
        <taxon>Craniata</taxon>
        <taxon>Vertebrata</taxon>
        <taxon>Euteleostomi</taxon>
        <taxon>Actinopterygii</taxon>
        <taxon>Neopterygii</taxon>
        <taxon>Teleostei</taxon>
        <taxon>Clupei</taxon>
        <taxon>Clupeiformes</taxon>
        <taxon>Clupeoidei</taxon>
        <taxon>Clupeidae</taxon>
        <taxon>Clupea</taxon>
    </lineage>
</organism>
<dbReference type="Pfam" id="PF00322">
    <property type="entry name" value="Endothelin"/>
    <property type="match status" value="1"/>
</dbReference>
<evidence type="ECO:0000256" key="8">
    <source>
        <dbReference type="ARBA" id="ARBA00023322"/>
    </source>
</evidence>
<evidence type="ECO:0000256" key="9">
    <source>
        <dbReference type="ARBA" id="ARBA00040198"/>
    </source>
</evidence>
<dbReference type="PANTHER" id="PTHR13874:SF11">
    <property type="entry name" value="ENDOTHELIN-3"/>
    <property type="match status" value="1"/>
</dbReference>
<comment type="similarity">
    <text evidence="3">Belongs to the endothelin/sarafotoxin family.</text>
</comment>
<evidence type="ECO:0000259" key="12">
    <source>
        <dbReference type="SMART" id="SM00272"/>
    </source>
</evidence>
<keyword evidence="6" id="KW-0838">Vasoactive</keyword>
<keyword evidence="4" id="KW-0964">Secreted</keyword>
<dbReference type="GeneID" id="116220368"/>
<feature type="domain" description="Endothelin-like toxin" evidence="12">
    <location>
        <begin position="66"/>
        <end position="87"/>
    </location>
</feature>
<dbReference type="InterPro" id="IPR019764">
    <property type="entry name" value="Endothelin_toxin_CS"/>
</dbReference>
<dbReference type="GO" id="GO:0031708">
    <property type="term" value="F:endothelin B receptor binding"/>
    <property type="evidence" value="ECO:0007669"/>
    <property type="project" value="TreeGrafter"/>
</dbReference>
<sequence>MAGMGNDLGILLLACLFVMMEASRAGRNLGETQLIPKVESPPLQDHRGGSAHLDQRGSESHTRTKRCTCYSYKDKECVYYCHLDIIWINTPERMVPYGMSNYRGSQRVKRSSGSPVRGLRDMEPLRCVCADQQNQQCTHFCRRSEASTIGRTPRGRGPG</sequence>
<dbReference type="GO" id="GO:0030318">
    <property type="term" value="P:melanocyte differentiation"/>
    <property type="evidence" value="ECO:0007669"/>
    <property type="project" value="Ensembl"/>
</dbReference>
<feature type="chain" id="PRO_5028470626" description="Endothelin-3" evidence="11">
    <location>
        <begin position="26"/>
        <end position="159"/>
    </location>
</feature>
<evidence type="ECO:0000256" key="11">
    <source>
        <dbReference type="SAM" id="SignalP"/>
    </source>
</evidence>
<keyword evidence="5 11" id="KW-0732">Signal</keyword>
<evidence type="ECO:0000256" key="6">
    <source>
        <dbReference type="ARBA" id="ARBA00022858"/>
    </source>
</evidence>
<protein>
    <recommendedName>
        <fullName evidence="9">Endothelin-3</fullName>
    </recommendedName>
    <alternativeName>
        <fullName evidence="10">Preproendothelin-3</fullName>
    </alternativeName>
</protein>
<feature type="signal peptide" evidence="11">
    <location>
        <begin position="1"/>
        <end position="25"/>
    </location>
</feature>
<comment type="function">
    <text evidence="1">Endothelins are endothelium-derived vasoconstrictor peptides.</text>
</comment>
<dbReference type="RefSeq" id="XP_031422801.1">
    <property type="nucleotide sequence ID" value="XM_031566941.2"/>
</dbReference>
<evidence type="ECO:0000256" key="1">
    <source>
        <dbReference type="ARBA" id="ARBA00003023"/>
    </source>
</evidence>
<evidence type="ECO:0000256" key="3">
    <source>
        <dbReference type="ARBA" id="ARBA00010959"/>
    </source>
</evidence>
<dbReference type="GO" id="GO:0005179">
    <property type="term" value="F:hormone activity"/>
    <property type="evidence" value="ECO:0007669"/>
    <property type="project" value="TreeGrafter"/>
</dbReference>
<evidence type="ECO:0000313" key="14">
    <source>
        <dbReference type="RefSeq" id="XP_031422801.1"/>
    </source>
</evidence>
<dbReference type="GO" id="GO:0005615">
    <property type="term" value="C:extracellular space"/>
    <property type="evidence" value="ECO:0007669"/>
    <property type="project" value="TreeGrafter"/>
</dbReference>
<feature type="domain" description="Endothelin-like toxin" evidence="12">
    <location>
        <begin position="126"/>
        <end position="147"/>
    </location>
</feature>
<proteinExistence type="inferred from homology"/>
<dbReference type="AlphaFoldDB" id="A0A6P8FGG6"/>
<gene>
    <name evidence="14" type="primary">edn3b</name>
</gene>
<evidence type="ECO:0000256" key="7">
    <source>
        <dbReference type="ARBA" id="ARBA00023157"/>
    </source>
</evidence>
<dbReference type="GO" id="GO:0006874">
    <property type="term" value="P:intracellular calcium ion homeostasis"/>
    <property type="evidence" value="ECO:0007669"/>
    <property type="project" value="TreeGrafter"/>
</dbReference>
<reference evidence="14" key="1">
    <citation type="submission" date="2025-08" db="UniProtKB">
        <authorList>
            <consortium name="RefSeq"/>
        </authorList>
    </citation>
    <scope>IDENTIFICATION</scope>
</reference>
<dbReference type="GO" id="GO:0014826">
    <property type="term" value="P:vein smooth muscle contraction"/>
    <property type="evidence" value="ECO:0007669"/>
    <property type="project" value="TreeGrafter"/>
</dbReference>
<keyword evidence="8" id="KW-0839">Vasoconstrictor</keyword>
<keyword evidence="7" id="KW-1015">Disulfide bond</keyword>
<dbReference type="GO" id="GO:0003100">
    <property type="term" value="P:regulation of systemic arterial blood pressure by endothelin"/>
    <property type="evidence" value="ECO:0007669"/>
    <property type="project" value="TreeGrafter"/>
</dbReference>
<dbReference type="InterPro" id="IPR001928">
    <property type="entry name" value="Endothln-like_toxin"/>
</dbReference>
<dbReference type="PROSITE" id="PS00270">
    <property type="entry name" value="ENDOTHELIN"/>
    <property type="match status" value="1"/>
</dbReference>
<dbReference type="PRINTS" id="PR00365">
    <property type="entry name" value="ENDOTHELIN"/>
</dbReference>
<accession>A0A6P8FGG6</accession>
<dbReference type="SMART" id="SM00272">
    <property type="entry name" value="END"/>
    <property type="match status" value="2"/>
</dbReference>
<dbReference type="OrthoDB" id="9943124at2759"/>